<evidence type="ECO:0000256" key="7">
    <source>
        <dbReference type="ARBA" id="ARBA00023274"/>
    </source>
</evidence>
<dbReference type="InterPro" id="IPR002143">
    <property type="entry name" value="Ribosomal_uL1"/>
</dbReference>
<dbReference type="InterPro" id="IPR016095">
    <property type="entry name" value="Ribosomal_uL1_3-a/b-sand"/>
</dbReference>
<evidence type="ECO:0000256" key="9">
    <source>
        <dbReference type="HAMAP-Rule" id="MF_01318"/>
    </source>
</evidence>
<dbReference type="PANTHER" id="PTHR36427:SF3">
    <property type="entry name" value="LARGE RIBOSOMAL SUBUNIT PROTEIN UL1M"/>
    <property type="match status" value="1"/>
</dbReference>
<dbReference type="EMBL" id="AZDX01000019">
    <property type="protein sequence ID" value="KRL06545.1"/>
    <property type="molecule type" value="Genomic_DNA"/>
</dbReference>
<protein>
    <recommendedName>
        <fullName evidence="8 9">Large ribosomal subunit protein uL1</fullName>
    </recommendedName>
</protein>
<dbReference type="InterPro" id="IPR005878">
    <property type="entry name" value="Ribosom_uL1_bac-type"/>
</dbReference>
<name>A0A0R1MFB1_9LACO</name>
<dbReference type="GO" id="GO:0015934">
    <property type="term" value="C:large ribosomal subunit"/>
    <property type="evidence" value="ECO:0007669"/>
    <property type="project" value="InterPro"/>
</dbReference>
<sequence>MKVDVPSGRYIRYTTFARRKTQMAKKSKKYIEALKQVEDNKVYSAAEAIALVKKIDFANFDATVEVAYNLNLDTKQADQQLRGAVVLPNGTGKDQTVIVFAKGDKAKEAKAAGADVVGDDDLVQRISDGWLDFDIAIATPDMMAQVGRLGRVLGPKGLMPNPKTGTVTMDVTKAVSESKAGKVTYRTDKAGNVHVPIGKASFTEDALVGNFSTIQEVIAKARPASVRGQYIKHVSFASTFGPSVTVDIASL</sequence>
<evidence type="ECO:0000256" key="2">
    <source>
        <dbReference type="ARBA" id="ARBA00022491"/>
    </source>
</evidence>
<dbReference type="GO" id="GO:0000049">
    <property type="term" value="F:tRNA binding"/>
    <property type="evidence" value="ECO:0007669"/>
    <property type="project" value="UniProtKB-KW"/>
</dbReference>
<evidence type="ECO:0000256" key="3">
    <source>
        <dbReference type="ARBA" id="ARBA00022730"/>
    </source>
</evidence>
<reference evidence="11 12" key="1">
    <citation type="journal article" date="2015" name="Genome Announc.">
        <title>Expanding the biotechnology potential of lactobacilli through comparative genomics of 213 strains and associated genera.</title>
        <authorList>
            <person name="Sun Z."/>
            <person name="Harris H.M."/>
            <person name="McCann A."/>
            <person name="Guo C."/>
            <person name="Argimon S."/>
            <person name="Zhang W."/>
            <person name="Yang X."/>
            <person name="Jeffery I.B."/>
            <person name="Cooney J.C."/>
            <person name="Kagawa T.F."/>
            <person name="Liu W."/>
            <person name="Song Y."/>
            <person name="Salvetti E."/>
            <person name="Wrobel A."/>
            <person name="Rasinkangas P."/>
            <person name="Parkhill J."/>
            <person name="Rea M.C."/>
            <person name="O'Sullivan O."/>
            <person name="Ritari J."/>
            <person name="Douillard F.P."/>
            <person name="Paul Ross R."/>
            <person name="Yang R."/>
            <person name="Briner A.E."/>
            <person name="Felis G.E."/>
            <person name="de Vos W.M."/>
            <person name="Barrangou R."/>
            <person name="Klaenhammer T.R."/>
            <person name="Caufield P.W."/>
            <person name="Cui Y."/>
            <person name="Zhang H."/>
            <person name="O'Toole P.W."/>
        </authorList>
    </citation>
    <scope>NUCLEOTIDE SEQUENCE [LARGE SCALE GENOMIC DNA]</scope>
    <source>
        <strain evidence="11 12">DSM 19519</strain>
    </source>
</reference>
<evidence type="ECO:0000256" key="10">
    <source>
        <dbReference type="RuleBase" id="RU000659"/>
    </source>
</evidence>
<evidence type="ECO:0000256" key="5">
    <source>
        <dbReference type="ARBA" id="ARBA00022884"/>
    </source>
</evidence>
<dbReference type="GO" id="GO:0019843">
    <property type="term" value="F:rRNA binding"/>
    <property type="evidence" value="ECO:0007669"/>
    <property type="project" value="UniProtKB-UniRule"/>
</dbReference>
<comment type="function">
    <text evidence="9">Protein L1 is also a translational repressor protein, it controls the translation of the L11 operon by binding to its mRNA.</text>
</comment>
<keyword evidence="4 9" id="KW-0810">Translation regulation</keyword>
<dbReference type="PROSITE" id="PS01199">
    <property type="entry name" value="RIBOSOMAL_L1"/>
    <property type="match status" value="1"/>
</dbReference>
<comment type="subunit">
    <text evidence="9">Part of the 50S ribosomal subunit.</text>
</comment>
<dbReference type="SUPFAM" id="SSF56808">
    <property type="entry name" value="Ribosomal protein L1"/>
    <property type="match status" value="1"/>
</dbReference>
<dbReference type="Gene3D" id="3.40.50.790">
    <property type="match status" value="1"/>
</dbReference>
<dbReference type="Pfam" id="PF00687">
    <property type="entry name" value="Ribosomal_L1"/>
    <property type="match status" value="1"/>
</dbReference>
<dbReference type="PANTHER" id="PTHR36427">
    <property type="entry name" value="54S RIBOSOMAL PROTEIN L1, MITOCHONDRIAL"/>
    <property type="match status" value="1"/>
</dbReference>
<keyword evidence="6 9" id="KW-0689">Ribosomal protein</keyword>
<dbReference type="InterPro" id="IPR023673">
    <property type="entry name" value="Ribosomal_uL1_CS"/>
</dbReference>
<evidence type="ECO:0000313" key="11">
    <source>
        <dbReference type="EMBL" id="KRL06545.1"/>
    </source>
</evidence>
<proteinExistence type="inferred from homology"/>
<comment type="similarity">
    <text evidence="1 9 10">Belongs to the universal ribosomal protein uL1 family.</text>
</comment>
<dbReference type="STRING" id="1423759.FC92_GL000572"/>
<evidence type="ECO:0000256" key="1">
    <source>
        <dbReference type="ARBA" id="ARBA00010531"/>
    </source>
</evidence>
<keyword evidence="12" id="KW-1185">Reference proteome</keyword>
<dbReference type="InterPro" id="IPR023674">
    <property type="entry name" value="Ribosomal_uL1-like"/>
</dbReference>
<dbReference type="GO" id="GO:0006412">
    <property type="term" value="P:translation"/>
    <property type="evidence" value="ECO:0007669"/>
    <property type="project" value="UniProtKB-UniRule"/>
</dbReference>
<evidence type="ECO:0000256" key="8">
    <source>
        <dbReference type="ARBA" id="ARBA00035241"/>
    </source>
</evidence>
<dbReference type="GO" id="GO:0003735">
    <property type="term" value="F:structural constituent of ribosome"/>
    <property type="evidence" value="ECO:0007669"/>
    <property type="project" value="InterPro"/>
</dbReference>
<keyword evidence="2 9" id="KW-0678">Repressor</keyword>
<keyword evidence="7 9" id="KW-0687">Ribonucleoprotein</keyword>
<evidence type="ECO:0000256" key="6">
    <source>
        <dbReference type="ARBA" id="ARBA00022980"/>
    </source>
</evidence>
<accession>A0A0R1MFB1</accession>
<comment type="caution">
    <text evidence="11">The sequence shown here is derived from an EMBL/GenBank/DDBJ whole genome shotgun (WGS) entry which is preliminary data.</text>
</comment>
<evidence type="ECO:0000313" key="12">
    <source>
        <dbReference type="Proteomes" id="UP000051448"/>
    </source>
</evidence>
<dbReference type="FunFam" id="3.40.50.790:FF:000001">
    <property type="entry name" value="50S ribosomal protein L1"/>
    <property type="match status" value="1"/>
</dbReference>
<dbReference type="InterPro" id="IPR028364">
    <property type="entry name" value="Ribosomal_uL1/biogenesis"/>
</dbReference>
<keyword evidence="9" id="KW-0820">tRNA-binding</keyword>
<dbReference type="Gene3D" id="3.30.190.20">
    <property type="match status" value="1"/>
</dbReference>
<dbReference type="PATRIC" id="fig|1423759.3.peg.610"/>
<dbReference type="NCBIfam" id="TIGR01169">
    <property type="entry name" value="rplA_bact"/>
    <property type="match status" value="1"/>
</dbReference>
<dbReference type="PIRSF" id="PIRSF002155">
    <property type="entry name" value="Ribosomal_L1"/>
    <property type="match status" value="1"/>
</dbReference>
<dbReference type="CDD" id="cd00403">
    <property type="entry name" value="Ribosomal_L1"/>
    <property type="match status" value="1"/>
</dbReference>
<dbReference type="Proteomes" id="UP000051448">
    <property type="component" value="Unassembled WGS sequence"/>
</dbReference>
<comment type="function">
    <text evidence="9">Binds directly to 23S rRNA. The L1 stalk is quite mobile in the ribosome, and is involved in E site tRNA release.</text>
</comment>
<gene>
    <name evidence="9" type="primary">rplA</name>
    <name evidence="11" type="ORF">FC92_GL000572</name>
</gene>
<dbReference type="AlphaFoldDB" id="A0A0R1MFB1"/>
<dbReference type="HAMAP" id="MF_01318_B">
    <property type="entry name" value="Ribosomal_uL1_B"/>
    <property type="match status" value="1"/>
</dbReference>
<evidence type="ECO:0000256" key="4">
    <source>
        <dbReference type="ARBA" id="ARBA00022845"/>
    </source>
</evidence>
<keyword evidence="3 9" id="KW-0699">rRNA-binding</keyword>
<organism evidence="11 12">
    <name type="scientific">Liquorilactobacillus hordei DSM 19519</name>
    <dbReference type="NCBI Taxonomy" id="1423759"/>
    <lineage>
        <taxon>Bacteria</taxon>
        <taxon>Bacillati</taxon>
        <taxon>Bacillota</taxon>
        <taxon>Bacilli</taxon>
        <taxon>Lactobacillales</taxon>
        <taxon>Lactobacillaceae</taxon>
        <taxon>Liquorilactobacillus</taxon>
    </lineage>
</organism>
<dbReference type="GO" id="GO:0006417">
    <property type="term" value="P:regulation of translation"/>
    <property type="evidence" value="ECO:0007669"/>
    <property type="project" value="UniProtKB-KW"/>
</dbReference>
<keyword evidence="5 9" id="KW-0694">RNA-binding</keyword>